<dbReference type="GO" id="GO:0005856">
    <property type="term" value="C:cytoskeleton"/>
    <property type="evidence" value="ECO:0007669"/>
    <property type="project" value="UniProtKB-SubCell"/>
</dbReference>
<keyword evidence="3" id="KW-0963">Cytoplasm</keyword>
<feature type="compositionally biased region" description="Gly residues" evidence="15">
    <location>
        <begin position="319"/>
        <end position="329"/>
    </location>
</feature>
<dbReference type="SMART" id="SM00220">
    <property type="entry name" value="S_TKc"/>
    <property type="match status" value="1"/>
</dbReference>
<keyword evidence="6" id="KW-0677">Repeat</keyword>
<sequence length="1312" mass="146211">MDNYHVLELIGEGSFGKVYKGRKKYSGQVVALKFIPKTGRSEKELKNLRKEIEIMRDLHHENIIEMLDSFETEKEVVAVTDYAEGELFQILEDDGSLPEEQVGLIACQLVSALFYLHSHRILHRDMKPQNILLGKGGVVKLCDFGFARAMSINTLVLTSIKGTPLYMSPELVEEKPYDHTADLWALGCILYELFTGQPPFYTNSIFQLVSLIIKDPVKWPKNMSPLFKDFLQGLLTKNPQNRLSWPDLLDHPFVAEGINVSEEDLNMDSPFTKSPTASLVFAKEKQAKEKANVPGTSKILSKARKDAAKKGKPVKQPGGWVGGSQGGAGEAMTTADKEKALSQEWNKTEASKMVNPTPRADRISKDYEKEYPSIEVDSRRTLRRSPDRKNIENVKLDGEVVDSDDEWQALEDRTESEEDGNIALMKNKALVNKLKTRLQTSSVQVLDGMLEGAARLRPVLRVLANLVPTKGDLETTLSFIKAVDMPSQQLQLIREVVRKENVLKQPWSQQILVDLVIDIHAYFAIEILETETVKKESLEQFCDNCFKFFDLVPQLLRQNVDDDMRLRHHTFMCVVDLCQTMEVHSKIAKPFFSGIAEKHTAVVDAIILCTSAEEEELKKLETVTQGDKAIACQRMGDMVLFAISSLAALTHIPLEVQDGLLAKRKIAYIVGERLCDKKMEPATEEFLRMVRHPQACSMVLKTIYSACQMSPSLCAYLANSKTHMESFFGILQGMVEVEDAELNSTLEMTLHTLSVIVIQLQDVPPDLEKAGDMMVSIFLESTLASHTAAAALLFSQLIYCNLPVEVPPDGMLSAALSVFTDLSQVCVRTPFDYGVLDGILQLLCQMLSSDQLPMARLYIESGIWNVLIHRLAQMMQVHNPETNMPVHDIDAEIGCSEQTDQTDWTLISPQGLMASLQVAAAVFTKETYQCVPSLAKPDSVLTLTILHMYSMPFLRGLQKSNPDGQKMVVETILNLTQLCCFPFAVDMNEDLLEEIYNCFYSQGLILRLLSACKHFLQPDQMEMPVGLMARLTLGEQAFVLQFADCVVELDALSFVSVCVSPESPLSVICDMVSICSHLARTSPEYVDLLLRIFQGSEGDCAPLASLMCHQSPVVRSRVCSMMGNMMKHSNTFYTVLTQREKLCSSLVRCLEDEDAHVRMCSSYAVGNAGYHSGELYPQLKCSVPYLITLLSDSVAKTRANAASALGNLAMHSPQLCEELSKHKAVHSVLEVACHDSQYTVQESALAALKSMCNQTELKALLKSMNAVDKLTQMSGTTTPRPKSAVLANRKSVGVTTVMHHCHKLIKILQEDG</sequence>
<proteinExistence type="predicted"/>
<dbReference type="FunFam" id="1.10.510.10:FF:000292">
    <property type="entry name" value="Serine/threonine-protein kinase 36"/>
    <property type="match status" value="1"/>
</dbReference>
<evidence type="ECO:0000256" key="5">
    <source>
        <dbReference type="ARBA" id="ARBA00022679"/>
    </source>
</evidence>
<evidence type="ECO:0000256" key="6">
    <source>
        <dbReference type="ARBA" id="ARBA00022737"/>
    </source>
</evidence>
<reference evidence="18" key="1">
    <citation type="submission" date="2025-08" db="UniProtKB">
        <authorList>
            <consortium name="RefSeq"/>
        </authorList>
    </citation>
    <scope>IDENTIFICATION</scope>
    <source>
        <tissue evidence="18">Gonads</tissue>
    </source>
</reference>
<dbReference type="EC" id="2.7.11.1" evidence="2"/>
<dbReference type="CDD" id="cd14002">
    <property type="entry name" value="STKc_STK36"/>
    <property type="match status" value="1"/>
</dbReference>
<dbReference type="PANTHER" id="PTHR22983">
    <property type="entry name" value="PROTEIN KINASE RELATED"/>
    <property type="match status" value="1"/>
</dbReference>
<evidence type="ECO:0000259" key="16">
    <source>
        <dbReference type="PROSITE" id="PS50011"/>
    </source>
</evidence>
<dbReference type="GO" id="GO:0004674">
    <property type="term" value="F:protein serine/threonine kinase activity"/>
    <property type="evidence" value="ECO:0007669"/>
    <property type="project" value="UniProtKB-KW"/>
</dbReference>
<dbReference type="Gene3D" id="1.10.510.10">
    <property type="entry name" value="Transferase(Phosphotransferase) domain 1"/>
    <property type="match status" value="1"/>
</dbReference>
<dbReference type="OrthoDB" id="266718at2759"/>
<accession>A0A1S3HH50</accession>
<dbReference type="Pfam" id="PF02985">
    <property type="entry name" value="HEAT"/>
    <property type="match status" value="1"/>
</dbReference>
<keyword evidence="4" id="KW-0723">Serine/threonine-protein kinase</keyword>
<dbReference type="PROSITE" id="PS00107">
    <property type="entry name" value="PROTEIN_KINASE_ATP"/>
    <property type="match status" value="1"/>
</dbReference>
<dbReference type="InterPro" id="IPR000719">
    <property type="entry name" value="Prot_kinase_dom"/>
</dbReference>
<dbReference type="InterPro" id="IPR000357">
    <property type="entry name" value="HEAT"/>
</dbReference>
<dbReference type="InterPro" id="IPR011009">
    <property type="entry name" value="Kinase-like_dom_sf"/>
</dbReference>
<dbReference type="InterPro" id="IPR008271">
    <property type="entry name" value="Ser/Thr_kinase_AS"/>
</dbReference>
<evidence type="ECO:0000313" key="17">
    <source>
        <dbReference type="Proteomes" id="UP000085678"/>
    </source>
</evidence>
<evidence type="ECO:0000256" key="14">
    <source>
        <dbReference type="PROSITE-ProRule" id="PRU10141"/>
    </source>
</evidence>
<dbReference type="STRING" id="7574.A0A1S3HH50"/>
<dbReference type="InParanoid" id="A0A1S3HH50"/>
<dbReference type="InterPro" id="IPR011989">
    <property type="entry name" value="ARM-like"/>
</dbReference>
<evidence type="ECO:0000256" key="7">
    <source>
        <dbReference type="ARBA" id="ARBA00022741"/>
    </source>
</evidence>
<evidence type="ECO:0000256" key="15">
    <source>
        <dbReference type="SAM" id="MobiDB-lite"/>
    </source>
</evidence>
<organism evidence="17 18">
    <name type="scientific">Lingula anatina</name>
    <name type="common">Brachiopod</name>
    <name type="synonym">Lingula unguis</name>
    <dbReference type="NCBI Taxonomy" id="7574"/>
    <lineage>
        <taxon>Eukaryota</taxon>
        <taxon>Metazoa</taxon>
        <taxon>Spiralia</taxon>
        <taxon>Lophotrochozoa</taxon>
        <taxon>Brachiopoda</taxon>
        <taxon>Linguliformea</taxon>
        <taxon>Lingulata</taxon>
        <taxon>Lingulida</taxon>
        <taxon>Linguloidea</taxon>
        <taxon>Lingulidae</taxon>
        <taxon>Lingula</taxon>
    </lineage>
</organism>
<dbReference type="GO" id="GO:0007224">
    <property type="term" value="P:smoothened signaling pathway"/>
    <property type="evidence" value="ECO:0007669"/>
    <property type="project" value="TreeGrafter"/>
</dbReference>
<dbReference type="FunFam" id="3.30.200.20:FF:000042">
    <property type="entry name" value="Aurora kinase A"/>
    <property type="match status" value="1"/>
</dbReference>
<evidence type="ECO:0000256" key="8">
    <source>
        <dbReference type="ARBA" id="ARBA00022777"/>
    </source>
</evidence>
<protein>
    <recommendedName>
        <fullName evidence="2">non-specific serine/threonine protein kinase</fullName>
        <ecNumber evidence="2">2.7.11.1</ecNumber>
    </recommendedName>
    <alternativeName>
        <fullName evidence="13">Fused homolog</fullName>
    </alternativeName>
</protein>
<dbReference type="SUPFAM" id="SSF48371">
    <property type="entry name" value="ARM repeat"/>
    <property type="match status" value="2"/>
</dbReference>
<dbReference type="PROSITE" id="PS00108">
    <property type="entry name" value="PROTEIN_KINASE_ST"/>
    <property type="match status" value="1"/>
</dbReference>
<dbReference type="PANTHER" id="PTHR22983:SF6">
    <property type="entry name" value="SERINE_THREONINE-PROTEIN KINASE 36"/>
    <property type="match status" value="1"/>
</dbReference>
<dbReference type="GO" id="GO:0005737">
    <property type="term" value="C:cytoplasm"/>
    <property type="evidence" value="ECO:0007669"/>
    <property type="project" value="UniProtKB-ARBA"/>
</dbReference>
<evidence type="ECO:0000256" key="11">
    <source>
        <dbReference type="ARBA" id="ARBA00047899"/>
    </source>
</evidence>
<comment type="subcellular location">
    <subcellularLocation>
        <location evidence="1">Cytoplasm</location>
        <location evidence="1">Cytoskeleton</location>
    </subcellularLocation>
</comment>
<dbReference type="RefSeq" id="XP_013385413.1">
    <property type="nucleotide sequence ID" value="XM_013529959.2"/>
</dbReference>
<keyword evidence="8 18" id="KW-0418">Kinase</keyword>
<keyword evidence="17" id="KW-1185">Reference proteome</keyword>
<evidence type="ECO:0000313" key="18">
    <source>
        <dbReference type="RefSeq" id="XP_013385413.1"/>
    </source>
</evidence>
<comment type="catalytic activity">
    <reaction evidence="12">
        <text>L-seryl-[protein] + ATP = O-phospho-L-seryl-[protein] + ADP + H(+)</text>
        <dbReference type="Rhea" id="RHEA:17989"/>
        <dbReference type="Rhea" id="RHEA-COMP:9863"/>
        <dbReference type="Rhea" id="RHEA-COMP:11604"/>
        <dbReference type="ChEBI" id="CHEBI:15378"/>
        <dbReference type="ChEBI" id="CHEBI:29999"/>
        <dbReference type="ChEBI" id="CHEBI:30616"/>
        <dbReference type="ChEBI" id="CHEBI:83421"/>
        <dbReference type="ChEBI" id="CHEBI:456216"/>
        <dbReference type="EC" id="2.7.11.1"/>
    </reaction>
</comment>
<dbReference type="KEGG" id="lak:106155232"/>
<keyword evidence="5" id="KW-0808">Transferase</keyword>
<name>A0A1S3HH50_LINAN</name>
<dbReference type="PROSITE" id="PS50011">
    <property type="entry name" value="PROTEIN_KINASE_DOM"/>
    <property type="match status" value="1"/>
</dbReference>
<feature type="region of interest" description="Disordered" evidence="15">
    <location>
        <begin position="304"/>
        <end position="330"/>
    </location>
</feature>
<feature type="domain" description="Protein kinase" evidence="16">
    <location>
        <begin position="4"/>
        <end position="254"/>
    </location>
</feature>
<evidence type="ECO:0000256" key="13">
    <source>
        <dbReference type="ARBA" id="ARBA00075375"/>
    </source>
</evidence>
<evidence type="ECO:0000256" key="1">
    <source>
        <dbReference type="ARBA" id="ARBA00004245"/>
    </source>
</evidence>
<evidence type="ECO:0000256" key="9">
    <source>
        <dbReference type="ARBA" id="ARBA00022840"/>
    </source>
</evidence>
<feature type="binding site" evidence="14">
    <location>
        <position position="33"/>
    </location>
    <ligand>
        <name>ATP</name>
        <dbReference type="ChEBI" id="CHEBI:30616"/>
    </ligand>
</feature>
<gene>
    <name evidence="18" type="primary">LOC106155232</name>
</gene>
<dbReference type="SUPFAM" id="SSF56112">
    <property type="entry name" value="Protein kinase-like (PK-like)"/>
    <property type="match status" value="1"/>
</dbReference>
<dbReference type="GeneID" id="106155232"/>
<keyword evidence="9 14" id="KW-0067">ATP-binding</keyword>
<keyword evidence="10" id="KW-0206">Cytoskeleton</keyword>
<dbReference type="Pfam" id="PF00069">
    <property type="entry name" value="Pkinase"/>
    <property type="match status" value="1"/>
</dbReference>
<keyword evidence="7 14" id="KW-0547">Nucleotide-binding</keyword>
<evidence type="ECO:0000256" key="12">
    <source>
        <dbReference type="ARBA" id="ARBA00048679"/>
    </source>
</evidence>
<evidence type="ECO:0000256" key="10">
    <source>
        <dbReference type="ARBA" id="ARBA00023212"/>
    </source>
</evidence>
<dbReference type="InterPro" id="IPR017441">
    <property type="entry name" value="Protein_kinase_ATP_BS"/>
</dbReference>
<dbReference type="GO" id="GO:0005524">
    <property type="term" value="F:ATP binding"/>
    <property type="evidence" value="ECO:0007669"/>
    <property type="project" value="UniProtKB-UniRule"/>
</dbReference>
<dbReference type="InterPro" id="IPR016024">
    <property type="entry name" value="ARM-type_fold"/>
</dbReference>
<evidence type="ECO:0000256" key="2">
    <source>
        <dbReference type="ARBA" id="ARBA00012513"/>
    </source>
</evidence>
<dbReference type="Proteomes" id="UP000085678">
    <property type="component" value="Unplaced"/>
</dbReference>
<evidence type="ECO:0000256" key="4">
    <source>
        <dbReference type="ARBA" id="ARBA00022527"/>
    </source>
</evidence>
<dbReference type="Gene3D" id="1.25.10.10">
    <property type="entry name" value="Leucine-rich Repeat Variant"/>
    <property type="match status" value="2"/>
</dbReference>
<evidence type="ECO:0000256" key="3">
    <source>
        <dbReference type="ARBA" id="ARBA00022490"/>
    </source>
</evidence>
<comment type="catalytic activity">
    <reaction evidence="11">
        <text>L-threonyl-[protein] + ATP = O-phospho-L-threonyl-[protein] + ADP + H(+)</text>
        <dbReference type="Rhea" id="RHEA:46608"/>
        <dbReference type="Rhea" id="RHEA-COMP:11060"/>
        <dbReference type="Rhea" id="RHEA-COMP:11605"/>
        <dbReference type="ChEBI" id="CHEBI:15378"/>
        <dbReference type="ChEBI" id="CHEBI:30013"/>
        <dbReference type="ChEBI" id="CHEBI:30616"/>
        <dbReference type="ChEBI" id="CHEBI:61977"/>
        <dbReference type="ChEBI" id="CHEBI:456216"/>
        <dbReference type="EC" id="2.7.11.1"/>
    </reaction>
</comment>